<evidence type="ECO:0000313" key="3">
    <source>
        <dbReference type="Proteomes" id="UP000712281"/>
    </source>
</evidence>
<accession>A0A8S9JAU9</accession>
<dbReference type="EMBL" id="QGKW02001660">
    <property type="protein sequence ID" value="KAF2579560.1"/>
    <property type="molecule type" value="Genomic_DNA"/>
</dbReference>
<organism evidence="2 3">
    <name type="scientific">Brassica cretica</name>
    <name type="common">Mustard</name>
    <dbReference type="NCBI Taxonomy" id="69181"/>
    <lineage>
        <taxon>Eukaryota</taxon>
        <taxon>Viridiplantae</taxon>
        <taxon>Streptophyta</taxon>
        <taxon>Embryophyta</taxon>
        <taxon>Tracheophyta</taxon>
        <taxon>Spermatophyta</taxon>
        <taxon>Magnoliopsida</taxon>
        <taxon>eudicotyledons</taxon>
        <taxon>Gunneridae</taxon>
        <taxon>Pentapetalae</taxon>
        <taxon>rosids</taxon>
        <taxon>malvids</taxon>
        <taxon>Brassicales</taxon>
        <taxon>Brassicaceae</taxon>
        <taxon>Brassiceae</taxon>
        <taxon>Brassica</taxon>
    </lineage>
</organism>
<dbReference type="AlphaFoldDB" id="A0A8S9JAU9"/>
<evidence type="ECO:0000256" key="1">
    <source>
        <dbReference type="SAM" id="Phobius"/>
    </source>
</evidence>
<keyword evidence="1" id="KW-0812">Transmembrane</keyword>
<protein>
    <submittedName>
        <fullName evidence="2">Uncharacterized protein</fullName>
    </submittedName>
</protein>
<gene>
    <name evidence="2" type="ORF">F2Q68_00004986</name>
</gene>
<comment type="caution">
    <text evidence="2">The sequence shown here is derived from an EMBL/GenBank/DDBJ whole genome shotgun (WGS) entry which is preliminary data.</text>
</comment>
<sequence>MLETSVLALEQDLGLITALGGAMTTSTYVSRIIFDLIPSRFKVRNMFSAYVTCMAEEARLSACKGDLAAVDGSFDLVLADLKEILWSGKMEAVRPRAWTRRWVKGRFRFQMTITVTISLWPCMAMFMFWDRPLVALNRRCIAAFYEWIFSLHFYVRFGWCRRKIMSCHLISFSNVECYIRGPLRELSTNYPCVGCMRVIFVRWLNLFRTLGFDVISSELVGRHYRLDLREEYVFENMLMRDPVVGENGGGAAPSLDEAMGEGERYYPCVGCMRVIFVRWLNLFRTLGFDVISSELGGRHYRLDLREEYVFENMLMRKIVSFFLDQDSVYVMSGGK</sequence>
<evidence type="ECO:0000313" key="2">
    <source>
        <dbReference type="EMBL" id="KAF2579560.1"/>
    </source>
</evidence>
<reference evidence="2" key="1">
    <citation type="submission" date="2019-12" db="EMBL/GenBank/DDBJ databases">
        <title>Genome sequencing and annotation of Brassica cretica.</title>
        <authorList>
            <person name="Studholme D.J."/>
            <person name="Sarris P.F."/>
        </authorList>
    </citation>
    <scope>NUCLEOTIDE SEQUENCE</scope>
    <source>
        <strain evidence="2">PFS-001/15</strain>
        <tissue evidence="2">Leaf</tissue>
    </source>
</reference>
<proteinExistence type="predicted"/>
<feature type="transmembrane region" description="Helical" evidence="1">
    <location>
        <begin position="13"/>
        <end position="34"/>
    </location>
</feature>
<name>A0A8S9JAU9_BRACR</name>
<keyword evidence="1" id="KW-0472">Membrane</keyword>
<feature type="transmembrane region" description="Helical" evidence="1">
    <location>
        <begin position="109"/>
        <end position="129"/>
    </location>
</feature>
<dbReference type="Proteomes" id="UP000712281">
    <property type="component" value="Unassembled WGS sequence"/>
</dbReference>
<keyword evidence="1" id="KW-1133">Transmembrane helix</keyword>